<evidence type="ECO:0000313" key="1">
    <source>
        <dbReference type="EMBL" id="MFA1542273.1"/>
    </source>
</evidence>
<keyword evidence="2" id="KW-1185">Reference proteome</keyword>
<organism evidence="1 2">
    <name type="scientific">Actinomadura monticuli</name>
    <dbReference type="NCBI Taxonomy" id="3097367"/>
    <lineage>
        <taxon>Bacteria</taxon>
        <taxon>Bacillati</taxon>
        <taxon>Actinomycetota</taxon>
        <taxon>Actinomycetes</taxon>
        <taxon>Streptosporangiales</taxon>
        <taxon>Thermomonosporaceae</taxon>
        <taxon>Actinomadura</taxon>
    </lineage>
</organism>
<accession>A0ABV4QGJ6</accession>
<reference evidence="1 2" key="1">
    <citation type="submission" date="2023-11" db="EMBL/GenBank/DDBJ databases">
        <title>Actinomadura monticuli sp. nov., isolated from volcanic ash.</title>
        <authorList>
            <person name="Lee S.D."/>
            <person name="Yang H."/>
            <person name="Kim I.S."/>
        </authorList>
    </citation>
    <scope>NUCLEOTIDE SEQUENCE [LARGE SCALE GENOMIC DNA]</scope>
    <source>
        <strain evidence="1 2">DLS-62</strain>
    </source>
</reference>
<dbReference type="EMBL" id="JAXCEI010000012">
    <property type="protein sequence ID" value="MFA1542273.1"/>
    <property type="molecule type" value="Genomic_DNA"/>
</dbReference>
<evidence type="ECO:0000313" key="2">
    <source>
        <dbReference type="Proteomes" id="UP001569963"/>
    </source>
</evidence>
<comment type="caution">
    <text evidence="1">The sequence shown here is derived from an EMBL/GenBank/DDBJ whole genome shotgun (WGS) entry which is preliminary data.</text>
</comment>
<dbReference type="RefSeq" id="WP_371952425.1">
    <property type="nucleotide sequence ID" value="NZ_JAXCEI010000012.1"/>
</dbReference>
<gene>
    <name evidence="1" type="ORF">SM611_25335</name>
</gene>
<dbReference type="Proteomes" id="UP001569963">
    <property type="component" value="Unassembled WGS sequence"/>
</dbReference>
<name>A0ABV4QGJ6_9ACTN</name>
<dbReference type="Gene3D" id="1.10.3210.10">
    <property type="entry name" value="Hypothetical protein af1432"/>
    <property type="match status" value="1"/>
</dbReference>
<protein>
    <submittedName>
        <fullName evidence="1">Uncharacterized protein</fullName>
    </submittedName>
</protein>
<proteinExistence type="predicted"/>
<sequence>MQTLQYLDRRKQIAKSRETLSVMAPLALRLGLDNVAGELETLARARLHDPAPARMSTRPLSWAAVLLPRDVRSRYLDEWLGELDVLPTGKDRLRFAWRVLVSAPYLALILRDATWTAALCWILRSNLRTWPPLIALLAWITAEAARNNLGDAAVVLITVPPVLNTGVKWLRAKFT</sequence>